<dbReference type="Gene3D" id="3.90.76.10">
    <property type="entry name" value="Dipeptide-binding Protein, Domain 1"/>
    <property type="match status" value="1"/>
</dbReference>
<keyword evidence="3" id="KW-0813">Transport</keyword>
<organism evidence="7 8">
    <name type="scientific">Novosphingobium indicum</name>
    <dbReference type="NCBI Taxonomy" id="462949"/>
    <lineage>
        <taxon>Bacteria</taxon>
        <taxon>Pseudomonadati</taxon>
        <taxon>Pseudomonadota</taxon>
        <taxon>Alphaproteobacteria</taxon>
        <taxon>Sphingomonadales</taxon>
        <taxon>Sphingomonadaceae</taxon>
        <taxon>Novosphingobium</taxon>
    </lineage>
</organism>
<accession>A0ABQ2JCQ9</accession>
<proteinExistence type="inferred from homology"/>
<reference evidence="8" key="1">
    <citation type="journal article" date="2019" name="Int. J. Syst. Evol. Microbiol.">
        <title>The Global Catalogue of Microorganisms (GCM) 10K type strain sequencing project: providing services to taxonomists for standard genome sequencing and annotation.</title>
        <authorList>
            <consortium name="The Broad Institute Genomics Platform"/>
            <consortium name="The Broad Institute Genome Sequencing Center for Infectious Disease"/>
            <person name="Wu L."/>
            <person name="Ma J."/>
        </authorList>
    </citation>
    <scope>NUCLEOTIDE SEQUENCE [LARGE SCALE GENOMIC DNA]</scope>
    <source>
        <strain evidence="8">CGMCC 1.6784</strain>
    </source>
</reference>
<evidence type="ECO:0000256" key="3">
    <source>
        <dbReference type="ARBA" id="ARBA00022448"/>
    </source>
</evidence>
<evidence type="ECO:0000256" key="4">
    <source>
        <dbReference type="ARBA" id="ARBA00022729"/>
    </source>
</evidence>
<dbReference type="Pfam" id="PF00496">
    <property type="entry name" value="SBP_bac_5"/>
    <property type="match status" value="1"/>
</dbReference>
<name>A0ABQ2JCQ9_9SPHN</name>
<dbReference type="SUPFAM" id="SSF53850">
    <property type="entry name" value="Periplasmic binding protein-like II"/>
    <property type="match status" value="1"/>
</dbReference>
<feature type="chain" id="PRO_5045559201" evidence="5">
    <location>
        <begin position="22"/>
        <end position="508"/>
    </location>
</feature>
<sequence length="508" mass="54075">MFAKRKAFQVLAALAALPLVSCGSVDNSALGVAVIGSSDDPFASGIRLAVGGQLVRAATVEGLVAFDAQGRVIPALADRWIVTDDGQSYIFRLRDGDWKNGDPITADSAREALRRALAALKGTGLGSDLSGIDEVRVMAGRVIEIRLERPMPYLLQLLAQPELGLYHGKHGAGPMTMEKSGGVAVLTPIAPSDLGLPAVEGWETRTRQIQLHALDGPEAVEKFNDGEVDLVLGGQVEDFMLTRSVGILRGTIQLDPVVGLFGLQIMNDRGFLSDPANREALAMAIDRDALIAPFGLGGWSPTTRIVTPSLDGDLGTIGERWTGQSMDERRQIAASRVRAWASGNGETAEKANAGAGEGSTRDTSVKLRVWLPAGEGSDVLLEKLSADFSQIGVGLQPAKSENRADLVLVDDVARYPRAAWFLNRLSCTARRGLCSKDADARVGEAGKATTPIDRAALLTEAEAELTSANVYIPFGPPIRWSLVRGSVSGFSANSWGWHPLMPLAWLPK</sequence>
<comment type="caution">
    <text evidence="7">The sequence shown here is derived from an EMBL/GenBank/DDBJ whole genome shotgun (WGS) entry which is preliminary data.</text>
</comment>
<dbReference type="PANTHER" id="PTHR30290">
    <property type="entry name" value="PERIPLASMIC BINDING COMPONENT OF ABC TRANSPORTER"/>
    <property type="match status" value="1"/>
</dbReference>
<evidence type="ECO:0000313" key="7">
    <source>
        <dbReference type="EMBL" id="GGN43922.1"/>
    </source>
</evidence>
<keyword evidence="8" id="KW-1185">Reference proteome</keyword>
<dbReference type="EMBL" id="BMLK01000003">
    <property type="protein sequence ID" value="GGN43922.1"/>
    <property type="molecule type" value="Genomic_DNA"/>
</dbReference>
<evidence type="ECO:0000256" key="2">
    <source>
        <dbReference type="ARBA" id="ARBA00005695"/>
    </source>
</evidence>
<dbReference type="InterPro" id="IPR000914">
    <property type="entry name" value="SBP_5_dom"/>
</dbReference>
<dbReference type="Proteomes" id="UP000605099">
    <property type="component" value="Unassembled WGS sequence"/>
</dbReference>
<keyword evidence="4 5" id="KW-0732">Signal</keyword>
<dbReference type="RefSeq" id="WP_188818442.1">
    <property type="nucleotide sequence ID" value="NZ_BMLK01000003.1"/>
</dbReference>
<protein>
    <submittedName>
        <fullName evidence="7">ABC transporter substrate-binding protein</fullName>
    </submittedName>
</protein>
<comment type="similarity">
    <text evidence="2">Belongs to the bacterial solute-binding protein 5 family.</text>
</comment>
<gene>
    <name evidence="7" type="ORF">GCM10011349_08480</name>
</gene>
<feature type="signal peptide" evidence="5">
    <location>
        <begin position="1"/>
        <end position="21"/>
    </location>
</feature>
<evidence type="ECO:0000256" key="1">
    <source>
        <dbReference type="ARBA" id="ARBA00004418"/>
    </source>
</evidence>
<dbReference type="InterPro" id="IPR039424">
    <property type="entry name" value="SBP_5"/>
</dbReference>
<dbReference type="Gene3D" id="3.10.105.10">
    <property type="entry name" value="Dipeptide-binding Protein, Domain 3"/>
    <property type="match status" value="1"/>
</dbReference>
<feature type="domain" description="Solute-binding protein family 5" evidence="6">
    <location>
        <begin position="72"/>
        <end position="344"/>
    </location>
</feature>
<evidence type="ECO:0000256" key="5">
    <source>
        <dbReference type="SAM" id="SignalP"/>
    </source>
</evidence>
<dbReference type="Gene3D" id="3.40.190.10">
    <property type="entry name" value="Periplasmic binding protein-like II"/>
    <property type="match status" value="1"/>
</dbReference>
<evidence type="ECO:0000313" key="8">
    <source>
        <dbReference type="Proteomes" id="UP000605099"/>
    </source>
</evidence>
<dbReference type="PANTHER" id="PTHR30290:SF10">
    <property type="entry name" value="PERIPLASMIC OLIGOPEPTIDE-BINDING PROTEIN-RELATED"/>
    <property type="match status" value="1"/>
</dbReference>
<comment type="subcellular location">
    <subcellularLocation>
        <location evidence="1">Periplasm</location>
    </subcellularLocation>
</comment>
<evidence type="ECO:0000259" key="6">
    <source>
        <dbReference type="Pfam" id="PF00496"/>
    </source>
</evidence>